<dbReference type="PANTHER" id="PTHR30069:SF29">
    <property type="entry name" value="HEMOGLOBIN AND HEMOGLOBIN-HAPTOGLOBIN-BINDING PROTEIN 1-RELATED"/>
    <property type="match status" value="1"/>
</dbReference>
<sequence>MKHFLLIATLLCAFVTQEVWAQTRTLSGVVRSASDEGELPGVNVSVKGSTVGTITDVNGAYTLTVPNNAETLVFSFVGFQSQEVAIGSRSVVDVSLKEDVQALSEVVITGYGERSKNEFTGAVSTLGADRIQNKPFATVDQALQGNVAGLQMASSSGTPGSSQNIRIRGISSITANNDPLFVIDGIPVVNGDNNRSTATGSLSILSSINNNDIESITVLKDASATALYGARGANGVIVITTKKGKSGKPVVTFSGQSGMISRAVPGPQGLSGEQWEELYYEARVNNPASEVSTIEEARTKYPNAWDGVTNTDWRDVITNHDAMTHDYNLSVRGGGEKSNYYVSGSYFQQDGINVGTDYERITGKVSYGNAITEKMMLQTTFNASYVTQNGQLEAAAYFGNPELATLFLQARDKPYAPDGTPNLDLLGIVFNPLYLAQNDINRRKQARVFNSTTFEYNILKNLKFTSVLGLDYLLTDELYYDNRNYGDGAGENGGSTAYMNRNFNWDWKNMLDYSWRLNQDHSFNLQAIFEAQKNNYYTIGAGGIGFAADGLYYPESIGTPDYVSAYPNDWAINSIMGLANYSFREKIFLDGTIRREGNSRFAPGLRWGTFYSVGASWVFTKEAFMQNLTWLNNSKLRASYGRTGNAGVGLNEYQAFLSYSGAYNGAAAVFPSQLGNQDLSWEKSDAFNIGLDFGLFNRINATVEYFHRTSSDLLLEVPLSYTTGFSSQTQNVGTMVNKGLEASIDGDVIRAGSFRWNLSANMTTLKNEVTELPLSAEGDEIGITTSIQKVSVGQPVYGWYMPTWAGVDTETGAPLWYVEGTSGETTSNYSAASSSFHGSFFPTFYGGLTNRLEYKGVYVSAQLYYSTGNSVYDTWAGYTLSDGQYTYTIANGYARLYDRWQKPGDISPNPKNIYGNTTRSNSNSTRRLYSDEYLRLRDLTIGYNLPASLLSKVGFSAANIYLKGNNIWTWVADKNLEFDPEVSTSEGLTGSARGTLNLTAAPIKTYSLGLTVSF</sequence>
<proteinExistence type="inferred from homology"/>
<dbReference type="Pfam" id="PF07715">
    <property type="entry name" value="Plug"/>
    <property type="match status" value="1"/>
</dbReference>
<keyword evidence="6 11" id="KW-0798">TonB box</keyword>
<dbReference type="GO" id="GO:0044718">
    <property type="term" value="P:siderophore transmembrane transport"/>
    <property type="evidence" value="ECO:0007669"/>
    <property type="project" value="TreeGrafter"/>
</dbReference>
<dbReference type="OrthoDB" id="9768177at2"/>
<evidence type="ECO:0000256" key="12">
    <source>
        <dbReference type="SAM" id="SignalP"/>
    </source>
</evidence>
<dbReference type="Gene3D" id="2.40.170.20">
    <property type="entry name" value="TonB-dependent receptor, beta-barrel domain"/>
    <property type="match status" value="1"/>
</dbReference>
<reference evidence="15 16" key="1">
    <citation type="submission" date="2016-10" db="EMBL/GenBank/DDBJ databases">
        <authorList>
            <person name="de Groot N.N."/>
        </authorList>
    </citation>
    <scope>NUCLEOTIDE SEQUENCE [LARGE SCALE GENOMIC DNA]</scope>
    <source>
        <strain evidence="15 16">DSM 25186</strain>
    </source>
</reference>
<dbReference type="EMBL" id="FNFO01000004">
    <property type="protein sequence ID" value="SDL05142.1"/>
    <property type="molecule type" value="Genomic_DNA"/>
</dbReference>
<evidence type="ECO:0000256" key="6">
    <source>
        <dbReference type="ARBA" id="ARBA00023077"/>
    </source>
</evidence>
<keyword evidence="7 10" id="KW-0472">Membrane</keyword>
<dbReference type="GO" id="GO:0015344">
    <property type="term" value="F:siderophore uptake transmembrane transporter activity"/>
    <property type="evidence" value="ECO:0007669"/>
    <property type="project" value="TreeGrafter"/>
</dbReference>
<evidence type="ECO:0000256" key="3">
    <source>
        <dbReference type="ARBA" id="ARBA00022452"/>
    </source>
</evidence>
<dbReference type="InterPro" id="IPR036942">
    <property type="entry name" value="Beta-barrel_TonB_sf"/>
</dbReference>
<evidence type="ECO:0000256" key="7">
    <source>
        <dbReference type="ARBA" id="ARBA00023136"/>
    </source>
</evidence>
<dbReference type="Gene3D" id="2.170.130.10">
    <property type="entry name" value="TonB-dependent receptor, plug domain"/>
    <property type="match status" value="1"/>
</dbReference>
<dbReference type="NCBIfam" id="TIGR04056">
    <property type="entry name" value="OMP_RagA_SusC"/>
    <property type="match status" value="1"/>
</dbReference>
<protein>
    <submittedName>
        <fullName evidence="15">TonB-linked outer membrane protein, SusC/RagA family</fullName>
    </submittedName>
</protein>
<evidence type="ECO:0000313" key="15">
    <source>
        <dbReference type="EMBL" id="SDL05142.1"/>
    </source>
</evidence>
<dbReference type="STRING" id="1075417.SAMN05421823_104242"/>
<evidence type="ECO:0000256" key="2">
    <source>
        <dbReference type="ARBA" id="ARBA00022448"/>
    </source>
</evidence>
<feature type="signal peptide" evidence="12">
    <location>
        <begin position="1"/>
        <end position="21"/>
    </location>
</feature>
<name>A0A1G9GX27_9BACT</name>
<dbReference type="InterPro" id="IPR037066">
    <property type="entry name" value="Plug_dom_sf"/>
</dbReference>
<keyword evidence="3 10" id="KW-1134">Transmembrane beta strand</keyword>
<comment type="similarity">
    <text evidence="10 11">Belongs to the TonB-dependent receptor family.</text>
</comment>
<evidence type="ECO:0000256" key="11">
    <source>
        <dbReference type="RuleBase" id="RU003357"/>
    </source>
</evidence>
<organism evidence="15 16">
    <name type="scientific">Catalinimonas alkaloidigena</name>
    <dbReference type="NCBI Taxonomy" id="1075417"/>
    <lineage>
        <taxon>Bacteria</taxon>
        <taxon>Pseudomonadati</taxon>
        <taxon>Bacteroidota</taxon>
        <taxon>Cytophagia</taxon>
        <taxon>Cytophagales</taxon>
        <taxon>Catalimonadaceae</taxon>
        <taxon>Catalinimonas</taxon>
    </lineage>
</organism>
<dbReference type="InterPro" id="IPR000531">
    <property type="entry name" value="Beta-barrel_TonB"/>
</dbReference>
<comment type="subcellular location">
    <subcellularLocation>
        <location evidence="1 10">Cell outer membrane</location>
        <topology evidence="1 10">Multi-pass membrane protein</topology>
    </subcellularLocation>
</comment>
<dbReference type="Proteomes" id="UP000198510">
    <property type="component" value="Unassembled WGS sequence"/>
</dbReference>
<dbReference type="SUPFAM" id="SSF56935">
    <property type="entry name" value="Porins"/>
    <property type="match status" value="1"/>
</dbReference>
<dbReference type="PROSITE" id="PS52016">
    <property type="entry name" value="TONB_DEPENDENT_REC_3"/>
    <property type="match status" value="1"/>
</dbReference>
<keyword evidence="2 10" id="KW-0813">Transport</keyword>
<dbReference type="Pfam" id="PF00593">
    <property type="entry name" value="TonB_dep_Rec_b-barrel"/>
    <property type="match status" value="1"/>
</dbReference>
<dbReference type="InterPro" id="IPR023997">
    <property type="entry name" value="TonB-dep_OMP_SusC/RagA_CS"/>
</dbReference>
<evidence type="ECO:0000259" key="13">
    <source>
        <dbReference type="Pfam" id="PF00593"/>
    </source>
</evidence>
<keyword evidence="9 10" id="KW-0998">Cell outer membrane</keyword>
<keyword evidence="16" id="KW-1185">Reference proteome</keyword>
<dbReference type="GO" id="GO:0009279">
    <property type="term" value="C:cell outer membrane"/>
    <property type="evidence" value="ECO:0007669"/>
    <property type="project" value="UniProtKB-SubCell"/>
</dbReference>
<dbReference type="InterPro" id="IPR008969">
    <property type="entry name" value="CarboxyPept-like_regulatory"/>
</dbReference>
<evidence type="ECO:0000256" key="8">
    <source>
        <dbReference type="ARBA" id="ARBA00023170"/>
    </source>
</evidence>
<accession>A0A1G9GX27</accession>
<dbReference type="PANTHER" id="PTHR30069">
    <property type="entry name" value="TONB-DEPENDENT OUTER MEMBRANE RECEPTOR"/>
    <property type="match status" value="1"/>
</dbReference>
<evidence type="ECO:0000256" key="1">
    <source>
        <dbReference type="ARBA" id="ARBA00004571"/>
    </source>
</evidence>
<dbReference type="Gene3D" id="2.60.40.1120">
    <property type="entry name" value="Carboxypeptidase-like, regulatory domain"/>
    <property type="match status" value="1"/>
</dbReference>
<gene>
    <name evidence="15" type="ORF">SAMN05421823_104242</name>
</gene>
<evidence type="ECO:0000313" key="16">
    <source>
        <dbReference type="Proteomes" id="UP000198510"/>
    </source>
</evidence>
<dbReference type="InterPro" id="IPR039426">
    <property type="entry name" value="TonB-dep_rcpt-like"/>
</dbReference>
<evidence type="ECO:0000256" key="10">
    <source>
        <dbReference type="PROSITE-ProRule" id="PRU01360"/>
    </source>
</evidence>
<evidence type="ECO:0000259" key="14">
    <source>
        <dbReference type="Pfam" id="PF07715"/>
    </source>
</evidence>
<evidence type="ECO:0000256" key="5">
    <source>
        <dbReference type="ARBA" id="ARBA00022729"/>
    </source>
</evidence>
<keyword evidence="8" id="KW-0675">Receptor</keyword>
<evidence type="ECO:0000256" key="9">
    <source>
        <dbReference type="ARBA" id="ARBA00023237"/>
    </source>
</evidence>
<dbReference type="NCBIfam" id="TIGR04057">
    <property type="entry name" value="SusC_RagA_signa"/>
    <property type="match status" value="1"/>
</dbReference>
<evidence type="ECO:0000256" key="4">
    <source>
        <dbReference type="ARBA" id="ARBA00022692"/>
    </source>
</evidence>
<dbReference type="InterPro" id="IPR012910">
    <property type="entry name" value="Plug_dom"/>
</dbReference>
<dbReference type="Pfam" id="PF13715">
    <property type="entry name" value="CarbopepD_reg_2"/>
    <property type="match status" value="1"/>
</dbReference>
<keyword evidence="4 10" id="KW-0812">Transmembrane</keyword>
<feature type="chain" id="PRO_5011449954" evidence="12">
    <location>
        <begin position="22"/>
        <end position="1014"/>
    </location>
</feature>
<feature type="domain" description="TonB-dependent receptor plug" evidence="14">
    <location>
        <begin position="116"/>
        <end position="236"/>
    </location>
</feature>
<dbReference type="RefSeq" id="WP_089682184.1">
    <property type="nucleotide sequence ID" value="NZ_FNFO01000004.1"/>
</dbReference>
<dbReference type="AlphaFoldDB" id="A0A1G9GX27"/>
<feature type="domain" description="TonB-dependent receptor-like beta-barrel" evidence="13">
    <location>
        <begin position="424"/>
        <end position="892"/>
    </location>
</feature>
<dbReference type="SUPFAM" id="SSF49464">
    <property type="entry name" value="Carboxypeptidase regulatory domain-like"/>
    <property type="match status" value="1"/>
</dbReference>
<keyword evidence="5 12" id="KW-0732">Signal</keyword>
<dbReference type="InterPro" id="IPR023996">
    <property type="entry name" value="TonB-dep_OMP_SusC/RagA"/>
</dbReference>